<dbReference type="RefSeq" id="WP_051584292.1">
    <property type="nucleotide sequence ID" value="NZ_CAJHAQ010000001.1"/>
</dbReference>
<protein>
    <submittedName>
        <fullName evidence="2">HSP90 family protein</fullName>
    </submittedName>
</protein>
<sequence length="1014" mass="118656">MSAGLIKHLKDKTEQDPNTKILMSQWEFDEKLVGKSLENVGSYYPHFSSHNESHSQQILVNIERLLGDNISKLTATDTWLMLEAAYWHDIGMLFSADDVQEVVNNEKFKDYVEELANNNAQDLHEFAKVWHNEGWEVALVSYDNPYKGVEKYRQMVAEWYRRDHPQNSQQVVLKPFEKLNISSPRTELLPQRIYSYLAQICLSHGKSFNYVMSELPFRQTGMGTENCHPRFVACMLRLGDLFDIDDNRFCPVMARQVGNMPSLSETHKHKHQAIREFQLDNETVSVTAICNTEMSYIECRRWFDWIKEEIQNQMSQWKNIVPSREFGLLPTINKLDVEMADSKILLNDKPMKFSLDEKSVIELLQGNNLYSGIIDVFRELIQNAIDATLIRIWIDAQQYPEKILALEKGSPYDSKVIDIIKDYSIKLDLELIKTTDSLENIWKLIIKDDGTGISLEDLKYMQYMGGSNRNLRKRKVIKNMPIWMRPSGTFGIGLHSAFLLNKNLPSKYQHLKFITKNIFDHTTLEVRLNSPLGKDDGFCFINQLEPDLSLNYGTTTELYFKTDVIASSFLVDEALYDLSDLLVETYNTFNRNSPKIVYNEAILEKSEQYQYSINENYDKHTIRDIAWLKFKDCYCAVEIFVPDTICTKNENHYSYNGFRGQDIPSSRETMDALYISHNVSIYLDVYGEAKHFVTINRNDWQYSAIQTTISDIKNTILKQDLTEENKARIVHGFEYNKKLGFEIIRRIILENFEIDDISDFLFNKETSVKEMLTTKIFLTGGKNINEEIRQELVEALTFKHIDIYPQINDFYYDATIKFFKEHSFKVYRVSKQSQEYPLRITDDETLLFIKPDESNNIDIQSLLKDFEVTELPKKQSDQPLFESDPDFFTDIILHLDSRLSSENIILINDFYKDYYLFESFSFLSVKVNHNYVTYSFDYDNSLIGIIFPFYVQNKKIHLHDLDKLYTYVSKKSIKPNLPMETIQKGYIALIKLIKDLTKESPIWAEFFKNSSLEV</sequence>
<proteinExistence type="predicted"/>
<keyword evidence="3" id="KW-1185">Reference proteome</keyword>
<dbReference type="AlphaFoldDB" id="A0A379LLP8"/>
<dbReference type="SUPFAM" id="SSF55874">
    <property type="entry name" value="ATPase domain of HSP90 chaperone/DNA topoisomerase II/histidine kinase"/>
    <property type="match status" value="1"/>
</dbReference>
<dbReference type="EMBL" id="UGVC01000001">
    <property type="protein sequence ID" value="SUD91478.1"/>
    <property type="molecule type" value="Genomic_DNA"/>
</dbReference>
<dbReference type="Pfam" id="PF24391">
    <property type="entry name" value="HD-CE"/>
    <property type="match status" value="1"/>
</dbReference>
<dbReference type="Proteomes" id="UP000254123">
    <property type="component" value="Unassembled WGS sequence"/>
</dbReference>
<evidence type="ECO:0000313" key="3">
    <source>
        <dbReference type="Proteomes" id="UP000254123"/>
    </source>
</evidence>
<name>A0A379LLP8_9GAMM</name>
<dbReference type="STRING" id="1123034.GCA_000685805_00246"/>
<dbReference type="Gene3D" id="3.30.565.10">
    <property type="entry name" value="Histidine kinase-like ATPase, C-terminal domain"/>
    <property type="match status" value="1"/>
</dbReference>
<feature type="domain" description="HD-CE" evidence="1">
    <location>
        <begin position="45"/>
        <end position="312"/>
    </location>
</feature>
<dbReference type="InterPro" id="IPR056471">
    <property type="entry name" value="HD-CE"/>
</dbReference>
<gene>
    <name evidence="2" type="ORF">NCTC10526_01841</name>
</gene>
<reference evidence="2 3" key="1">
    <citation type="submission" date="2018-06" db="EMBL/GenBank/DDBJ databases">
        <authorList>
            <consortium name="Pathogen Informatics"/>
            <person name="Doyle S."/>
        </authorList>
    </citation>
    <scope>NUCLEOTIDE SEQUENCE [LARGE SCALE GENOMIC DNA]</scope>
    <source>
        <strain evidence="2 3">NCTC10526</strain>
    </source>
</reference>
<organism evidence="2 3">
    <name type="scientific">Psychrobacter phenylpyruvicus</name>
    <dbReference type="NCBI Taxonomy" id="29432"/>
    <lineage>
        <taxon>Bacteria</taxon>
        <taxon>Pseudomonadati</taxon>
        <taxon>Pseudomonadota</taxon>
        <taxon>Gammaproteobacteria</taxon>
        <taxon>Moraxellales</taxon>
        <taxon>Moraxellaceae</taxon>
        <taxon>Psychrobacter</taxon>
    </lineage>
</organism>
<evidence type="ECO:0000259" key="1">
    <source>
        <dbReference type="Pfam" id="PF24391"/>
    </source>
</evidence>
<evidence type="ECO:0000313" key="2">
    <source>
        <dbReference type="EMBL" id="SUD91478.1"/>
    </source>
</evidence>
<accession>A0A379LLP8</accession>
<dbReference type="InterPro" id="IPR036890">
    <property type="entry name" value="HATPase_C_sf"/>
</dbReference>